<keyword evidence="2" id="KW-1185">Reference proteome</keyword>
<protein>
    <submittedName>
        <fullName evidence="1">Uncharacterized protein</fullName>
    </submittedName>
</protein>
<accession>A0ACC3AD93</accession>
<comment type="caution">
    <text evidence="1">The sequence shown here is derived from an EMBL/GenBank/DDBJ whole genome shotgun (WGS) entry which is preliminary data.</text>
</comment>
<organism evidence="1 2">
    <name type="scientific">Neophaeococcomyces mojaviensis</name>
    <dbReference type="NCBI Taxonomy" id="3383035"/>
    <lineage>
        <taxon>Eukaryota</taxon>
        <taxon>Fungi</taxon>
        <taxon>Dikarya</taxon>
        <taxon>Ascomycota</taxon>
        <taxon>Pezizomycotina</taxon>
        <taxon>Eurotiomycetes</taxon>
        <taxon>Chaetothyriomycetidae</taxon>
        <taxon>Chaetothyriales</taxon>
        <taxon>Chaetothyriales incertae sedis</taxon>
        <taxon>Neophaeococcomyces</taxon>
    </lineage>
</organism>
<gene>
    <name evidence="1" type="ORF">H2198_003086</name>
</gene>
<dbReference type="Proteomes" id="UP001172386">
    <property type="component" value="Unassembled WGS sequence"/>
</dbReference>
<sequence>MSCILAFVLAIAATCLSVEAQDVSLSPRAELPPGASEIVPKGFASFGIQASSFPYYFGNDKKVLRVGGTNGDQAIYDPSQEAAVTSADGPVIGGKGIPMNLTLGPSFFEGFKQLPAQWVFGIPFIDFNKTNSRKQAELFVRNAGISQIQALEIGNEPDLYKAVAHDAVVPPSAYVSKWHDYASNIRSDISGLRTPIWQALCLARAEGHDPLTLAKILQAGVLNNAIKSISMHYYQKTTSTGFEMQHTLLNHKYIKSGLAPHIDNVRYLRHNGHPDLEYVLGETGRYPVDRNAQPSSMADANFGSALWTVDMMLYAMSQNISRINMQQGVEMGFAAWHPIKAGKYAASVTAPFYAQVFVADVIGKENNTRIVELKTTEEGNGFQEFAAAYAIYNSGGLSKIAIVNLQRYVANGTDSVRPQRTFKLNKLPSLVQGATIKKLSGPGSEALNNVSYGGKQWLVENHGKETTASDDDTVHRDITGNSLTLQVDDSQAVLVVLERGKNIQAANQEL</sequence>
<name>A0ACC3AD93_9EURO</name>
<reference evidence="1" key="1">
    <citation type="submission" date="2022-10" db="EMBL/GenBank/DDBJ databases">
        <title>Culturing micro-colonial fungi from biological soil crusts in the Mojave desert and describing Neophaeococcomyces mojavensis, and introducing the new genera and species Taxawa tesnikishii.</title>
        <authorList>
            <person name="Kurbessoian T."/>
            <person name="Stajich J.E."/>
        </authorList>
    </citation>
    <scope>NUCLEOTIDE SEQUENCE</scope>
    <source>
        <strain evidence="1">JES_112</strain>
    </source>
</reference>
<evidence type="ECO:0000313" key="1">
    <source>
        <dbReference type="EMBL" id="KAJ9659511.1"/>
    </source>
</evidence>
<proteinExistence type="predicted"/>
<dbReference type="EMBL" id="JAPDRQ010000039">
    <property type="protein sequence ID" value="KAJ9659511.1"/>
    <property type="molecule type" value="Genomic_DNA"/>
</dbReference>
<evidence type="ECO:0000313" key="2">
    <source>
        <dbReference type="Proteomes" id="UP001172386"/>
    </source>
</evidence>